<accession>A0ABT8R332</accession>
<dbReference type="RefSeq" id="WP_302037309.1">
    <property type="nucleotide sequence ID" value="NZ_JAUKPO010000004.1"/>
</dbReference>
<dbReference type="InterPro" id="IPR001486">
    <property type="entry name" value="Hemoglobin_trunc"/>
</dbReference>
<keyword evidence="7" id="KW-1185">Reference proteome</keyword>
<dbReference type="InterPro" id="IPR019795">
    <property type="entry name" value="Globin_bac-like_CS"/>
</dbReference>
<comment type="cofactor">
    <cofactor evidence="1">
        <name>heme</name>
        <dbReference type="ChEBI" id="CHEBI:30413"/>
    </cofactor>
</comment>
<dbReference type="Proteomes" id="UP001168528">
    <property type="component" value="Unassembled WGS sequence"/>
</dbReference>
<keyword evidence="2" id="KW-0813">Transport</keyword>
<protein>
    <submittedName>
        <fullName evidence="6">Group 1 truncated hemoglobin</fullName>
    </submittedName>
</protein>
<comment type="caution">
    <text evidence="6">The sequence shown here is derived from an EMBL/GenBank/DDBJ whole genome shotgun (WGS) entry which is preliminary data.</text>
</comment>
<keyword evidence="3" id="KW-0349">Heme</keyword>
<dbReference type="SUPFAM" id="SSF46458">
    <property type="entry name" value="Globin-like"/>
    <property type="match status" value="1"/>
</dbReference>
<dbReference type="PROSITE" id="PS01213">
    <property type="entry name" value="GLOBIN_FAM_2"/>
    <property type="match status" value="1"/>
</dbReference>
<dbReference type="EMBL" id="JAUKPO010000004">
    <property type="protein sequence ID" value="MDO1446505.1"/>
    <property type="molecule type" value="Genomic_DNA"/>
</dbReference>
<evidence type="ECO:0000256" key="1">
    <source>
        <dbReference type="ARBA" id="ARBA00001971"/>
    </source>
</evidence>
<evidence type="ECO:0000313" key="7">
    <source>
        <dbReference type="Proteomes" id="UP001168528"/>
    </source>
</evidence>
<keyword evidence="4" id="KW-0479">Metal-binding</keyword>
<sequence>MLTLTTTLYERLGGITGITRLVDDVVSFHLNNPLIKARYLPLTENPEHFARIRQHTINFFCAGSGGPQVYGGKGMVGAHKGMNVSEQEFIAVIDDVMEAMQKNKYGETEKRDVLAILYSMKSEIIHI</sequence>
<evidence type="ECO:0000256" key="2">
    <source>
        <dbReference type="ARBA" id="ARBA00022448"/>
    </source>
</evidence>
<name>A0ABT8R332_9BACT</name>
<dbReference type="CDD" id="cd00454">
    <property type="entry name" value="TrHb1_N"/>
    <property type="match status" value="1"/>
</dbReference>
<organism evidence="6 7">
    <name type="scientific">Rhodocytophaga aerolata</name>
    <dbReference type="NCBI Taxonomy" id="455078"/>
    <lineage>
        <taxon>Bacteria</taxon>
        <taxon>Pseudomonadati</taxon>
        <taxon>Bacteroidota</taxon>
        <taxon>Cytophagia</taxon>
        <taxon>Cytophagales</taxon>
        <taxon>Rhodocytophagaceae</taxon>
        <taxon>Rhodocytophaga</taxon>
    </lineage>
</organism>
<evidence type="ECO:0000256" key="3">
    <source>
        <dbReference type="ARBA" id="ARBA00022617"/>
    </source>
</evidence>
<dbReference type="InterPro" id="IPR012292">
    <property type="entry name" value="Globin/Proto"/>
</dbReference>
<reference evidence="6" key="1">
    <citation type="submission" date="2023-07" db="EMBL/GenBank/DDBJ databases">
        <title>The genome sequence of Rhodocytophaga aerolata KACC 12507.</title>
        <authorList>
            <person name="Zhang X."/>
        </authorList>
    </citation>
    <scope>NUCLEOTIDE SEQUENCE</scope>
    <source>
        <strain evidence="6">KACC 12507</strain>
    </source>
</reference>
<dbReference type="InterPro" id="IPR009050">
    <property type="entry name" value="Globin-like_sf"/>
</dbReference>
<dbReference type="Pfam" id="PF01152">
    <property type="entry name" value="Bac_globin"/>
    <property type="match status" value="1"/>
</dbReference>
<gene>
    <name evidence="6" type="ORF">Q0590_09610</name>
</gene>
<proteinExistence type="predicted"/>
<evidence type="ECO:0000313" key="6">
    <source>
        <dbReference type="EMBL" id="MDO1446505.1"/>
    </source>
</evidence>
<keyword evidence="5" id="KW-0408">Iron</keyword>
<evidence type="ECO:0000256" key="5">
    <source>
        <dbReference type="ARBA" id="ARBA00023004"/>
    </source>
</evidence>
<dbReference type="Gene3D" id="1.10.490.10">
    <property type="entry name" value="Globins"/>
    <property type="match status" value="1"/>
</dbReference>
<evidence type="ECO:0000256" key="4">
    <source>
        <dbReference type="ARBA" id="ARBA00022723"/>
    </source>
</evidence>